<feature type="transmembrane region" description="Helical" evidence="13">
    <location>
        <begin position="281"/>
        <end position="301"/>
    </location>
</feature>
<feature type="transmembrane region" description="Helical" evidence="13">
    <location>
        <begin position="213"/>
        <end position="232"/>
    </location>
</feature>
<dbReference type="Gene3D" id="1.10.287.70">
    <property type="match status" value="1"/>
</dbReference>
<feature type="domain" description="Potassium channel" evidence="14">
    <location>
        <begin position="109"/>
        <end position="170"/>
    </location>
</feature>
<dbReference type="AlphaFoldDB" id="A9VAE4"/>
<dbReference type="PRINTS" id="PR01333">
    <property type="entry name" value="2POREKCHANEL"/>
</dbReference>
<evidence type="ECO:0000256" key="1">
    <source>
        <dbReference type="ARBA" id="ARBA00004141"/>
    </source>
</evidence>
<dbReference type="InterPro" id="IPR027417">
    <property type="entry name" value="P-loop_NTPase"/>
</dbReference>
<dbReference type="RefSeq" id="XP_001749719.1">
    <property type="nucleotide sequence ID" value="XM_001749667.1"/>
</dbReference>
<dbReference type="InterPro" id="IPR000850">
    <property type="entry name" value="Adenylat/UMP-CMP_kin"/>
</dbReference>
<dbReference type="STRING" id="81824.A9VAE4"/>
<dbReference type="GO" id="GO:0071805">
    <property type="term" value="P:potassium ion transmembrane transport"/>
    <property type="evidence" value="ECO:0000318"/>
    <property type="project" value="GO_Central"/>
</dbReference>
<evidence type="ECO:0000256" key="7">
    <source>
        <dbReference type="ARBA" id="ARBA00022989"/>
    </source>
</evidence>
<dbReference type="KEGG" id="mbr:MONBRDRAFT_29197"/>
<evidence type="ECO:0000259" key="14">
    <source>
        <dbReference type="Pfam" id="PF07885"/>
    </source>
</evidence>
<dbReference type="eggNOG" id="KOG4404">
    <property type="taxonomic scope" value="Eukaryota"/>
</dbReference>
<dbReference type="Gene3D" id="3.40.50.300">
    <property type="entry name" value="P-loop containing nucleotide triphosphate hydrolases"/>
    <property type="match status" value="1"/>
</dbReference>
<feature type="region of interest" description="Disordered" evidence="12">
    <location>
        <begin position="836"/>
        <end position="919"/>
    </location>
</feature>
<evidence type="ECO:0000313" key="16">
    <source>
        <dbReference type="Proteomes" id="UP000001357"/>
    </source>
</evidence>
<dbReference type="FunFam" id="1.10.287.70:FF:000510">
    <property type="entry name" value="Predicted protein"/>
    <property type="match status" value="1"/>
</dbReference>
<organism evidence="15 16">
    <name type="scientific">Monosiga brevicollis</name>
    <name type="common">Choanoflagellate</name>
    <dbReference type="NCBI Taxonomy" id="81824"/>
    <lineage>
        <taxon>Eukaryota</taxon>
        <taxon>Choanoflagellata</taxon>
        <taxon>Craspedida</taxon>
        <taxon>Salpingoecidae</taxon>
        <taxon>Monosiga</taxon>
    </lineage>
</organism>
<feature type="transmembrane region" description="Helical" evidence="13">
    <location>
        <begin position="39"/>
        <end position="57"/>
    </location>
</feature>
<evidence type="ECO:0000256" key="3">
    <source>
        <dbReference type="ARBA" id="ARBA00022679"/>
    </source>
</evidence>
<evidence type="ECO:0000256" key="8">
    <source>
        <dbReference type="ARBA" id="ARBA00023065"/>
    </source>
</evidence>
<dbReference type="InterPro" id="IPR013099">
    <property type="entry name" value="K_chnl_dom"/>
</dbReference>
<keyword evidence="8 11" id="KW-0406">Ion transport</keyword>
<name>A9VAE4_MONBE</name>
<keyword evidence="6" id="KW-0418">Kinase</keyword>
<evidence type="ECO:0000256" key="13">
    <source>
        <dbReference type="SAM" id="Phobius"/>
    </source>
</evidence>
<keyword evidence="5" id="KW-0547">Nucleotide-binding</keyword>
<dbReference type="GO" id="GO:0006139">
    <property type="term" value="P:nucleobase-containing compound metabolic process"/>
    <property type="evidence" value="ECO:0007669"/>
    <property type="project" value="InterPro"/>
</dbReference>
<dbReference type="GO" id="GO:0022841">
    <property type="term" value="F:potassium ion leak channel activity"/>
    <property type="evidence" value="ECO:0000318"/>
    <property type="project" value="GO_Central"/>
</dbReference>
<dbReference type="GO" id="GO:0005886">
    <property type="term" value="C:plasma membrane"/>
    <property type="evidence" value="ECO:0000318"/>
    <property type="project" value="GO_Central"/>
</dbReference>
<dbReference type="GO" id="GO:0015271">
    <property type="term" value="F:outward rectifier potassium channel activity"/>
    <property type="evidence" value="ECO:0000318"/>
    <property type="project" value="GO_Central"/>
</dbReference>
<dbReference type="CDD" id="cd01428">
    <property type="entry name" value="ADK"/>
    <property type="match status" value="1"/>
</dbReference>
<keyword evidence="9 13" id="KW-0472">Membrane</keyword>
<reference evidence="15 16" key="1">
    <citation type="journal article" date="2008" name="Nature">
        <title>The genome of the choanoflagellate Monosiga brevicollis and the origin of metazoans.</title>
        <authorList>
            <consortium name="JGI Sequencing"/>
            <person name="King N."/>
            <person name="Westbrook M.J."/>
            <person name="Young S.L."/>
            <person name="Kuo A."/>
            <person name="Abedin M."/>
            <person name="Chapman J."/>
            <person name="Fairclough S."/>
            <person name="Hellsten U."/>
            <person name="Isogai Y."/>
            <person name="Letunic I."/>
            <person name="Marr M."/>
            <person name="Pincus D."/>
            <person name="Putnam N."/>
            <person name="Rokas A."/>
            <person name="Wright K.J."/>
            <person name="Zuzow R."/>
            <person name="Dirks W."/>
            <person name="Good M."/>
            <person name="Goodstein D."/>
            <person name="Lemons D."/>
            <person name="Li W."/>
            <person name="Lyons J.B."/>
            <person name="Morris A."/>
            <person name="Nichols S."/>
            <person name="Richter D.J."/>
            <person name="Salamov A."/>
            <person name="Bork P."/>
            <person name="Lim W.A."/>
            <person name="Manning G."/>
            <person name="Miller W.T."/>
            <person name="McGinnis W."/>
            <person name="Shapiro H."/>
            <person name="Tjian R."/>
            <person name="Grigoriev I.V."/>
            <person name="Rokhsar D."/>
        </authorList>
    </citation>
    <scope>NUCLEOTIDE SEQUENCE [LARGE SCALE GENOMIC DNA]</scope>
    <source>
        <strain evidence="16">MX1 / ATCC 50154</strain>
    </source>
</reference>
<evidence type="ECO:0000256" key="12">
    <source>
        <dbReference type="SAM" id="MobiDB-lite"/>
    </source>
</evidence>
<gene>
    <name evidence="15" type="ORF">MONBRDRAFT_29197</name>
</gene>
<feature type="transmembrane region" description="Helical" evidence="13">
    <location>
        <begin position="313"/>
        <end position="336"/>
    </location>
</feature>
<evidence type="ECO:0000256" key="4">
    <source>
        <dbReference type="ARBA" id="ARBA00022692"/>
    </source>
</evidence>
<keyword evidence="4 11" id="KW-0812">Transmembrane</keyword>
<keyword evidence="16" id="KW-1185">Reference proteome</keyword>
<evidence type="ECO:0000256" key="9">
    <source>
        <dbReference type="ARBA" id="ARBA00023136"/>
    </source>
</evidence>
<feature type="domain" description="Potassium channel" evidence="14">
    <location>
        <begin position="272"/>
        <end position="331"/>
    </location>
</feature>
<dbReference type="PANTHER" id="PTHR11003:SF291">
    <property type="entry name" value="IP11374P"/>
    <property type="match status" value="1"/>
</dbReference>
<keyword evidence="7 13" id="KW-1133">Transmembrane helix</keyword>
<feature type="region of interest" description="Disordered" evidence="12">
    <location>
        <begin position="629"/>
        <end position="670"/>
    </location>
</feature>
<dbReference type="EMBL" id="CH991573">
    <property type="protein sequence ID" value="EDQ85528.1"/>
    <property type="molecule type" value="Genomic_DNA"/>
</dbReference>
<keyword evidence="2 11" id="KW-0813">Transport</keyword>
<evidence type="ECO:0000256" key="2">
    <source>
        <dbReference type="ARBA" id="ARBA00022448"/>
    </source>
</evidence>
<dbReference type="Pfam" id="PF00406">
    <property type="entry name" value="ADK"/>
    <property type="match status" value="1"/>
</dbReference>
<keyword evidence="3" id="KW-0808">Transferase</keyword>
<sequence length="919" mass="101757">MMAAMPIADVHPVHDLHLRQQQQQQQQRQRNCFQFPTKIILLLVIGFIYLFVGGAVMSSLEIDSERRAETTFANMITDALAEANLSSEQSLRVRTLISDLDSLRRSVVTHGREDWTFAGSVYYCLTVVTTIGYGWMAPKTIGGQIFSIFYSIIGIPLVFYMFAYLGRKIMDIIGFRIARHAVALSLPLVFVFLREGKEFKRKQLQDDSVILPFVVAVLIATVLICAFAAIYFQESVPHSLLRMHSPFPSNSGPADSRCPEHRRSLTALPLAMVLLREGWSYFESVYFVFITMTTIGFGDYVPNFDDRWWPLVLYVAGIFLALSVYSYLLNVAIVLFTKMIESMAEAGVSAMDVAGQGHVLTYIIGQTKAKRREFQTRSILYPFLHGNLDRVDKASLLTVWGLFLHNTTRQHFRMAKNITLMVVLGGPGSGKSTICKALATHDNVVHISAEELVLLEMAEDTFQAKVIRAAVQEGFLLPDGLLESLLRKALSHVPDNCTVLLEGCPLNVAQAELLDQQFKLVERALYCAASEDVMAERFLRVHPLAGIRNFLSRPQLSDSHLNQHLPDEHAILMDEFHTIPVMDAMDPHGQWRLRKSPEEFPHMANSSSTTSTSTATSDAWTATRLVSTSSASGAGLAPPSIMVEGDGSASTTHGPSRARTDSTRFGSEDTDLDASHVFTGRAERPGTVTSTSPSLSHLDHLLSRVRNQAPPRKKLFSGSATKVQQSLDTVRRALVDMPHLPFVSPQEQNEIFGHLLYQFRASRDVLLEYYRDRLFVVDADVELDDMVKQATAAFTSEAENSVPEDFLTGHGFSVRPTAGLPFRRVDSLGRVRVSMERVGSTTSLPDLSESTTHLPPGTSSKAGGRRSSSNSVAHSRQASRPVSRHNSGASHRGGTGVHHRGIALSNGESIGSLVEEERR</sequence>
<proteinExistence type="inferred from homology"/>
<dbReference type="GO" id="GO:0019205">
    <property type="term" value="F:nucleobase-containing compound kinase activity"/>
    <property type="evidence" value="ECO:0007669"/>
    <property type="project" value="InterPro"/>
</dbReference>
<dbReference type="GeneID" id="5894958"/>
<evidence type="ECO:0000256" key="10">
    <source>
        <dbReference type="ARBA" id="ARBA00023303"/>
    </source>
</evidence>
<dbReference type="SUPFAM" id="SSF81324">
    <property type="entry name" value="Voltage-gated potassium channels"/>
    <property type="match status" value="2"/>
</dbReference>
<accession>A9VAE4</accession>
<dbReference type="SUPFAM" id="SSF52540">
    <property type="entry name" value="P-loop containing nucleoside triphosphate hydrolases"/>
    <property type="match status" value="1"/>
</dbReference>
<feature type="compositionally biased region" description="Polar residues" evidence="12">
    <location>
        <begin position="839"/>
        <end position="889"/>
    </location>
</feature>
<feature type="transmembrane region" description="Helical" evidence="13">
    <location>
        <begin position="141"/>
        <end position="165"/>
    </location>
</feature>
<protein>
    <recommendedName>
        <fullName evidence="14">Potassium channel domain-containing protein</fullName>
    </recommendedName>
</protein>
<dbReference type="Pfam" id="PF07885">
    <property type="entry name" value="Ion_trans_2"/>
    <property type="match status" value="2"/>
</dbReference>
<dbReference type="eggNOG" id="KOG3079">
    <property type="taxonomic scope" value="Eukaryota"/>
</dbReference>
<keyword evidence="10 11" id="KW-0407">Ion channel</keyword>
<evidence type="ECO:0000313" key="15">
    <source>
        <dbReference type="EMBL" id="EDQ85528.1"/>
    </source>
</evidence>
<dbReference type="GO" id="GO:0005524">
    <property type="term" value="F:ATP binding"/>
    <property type="evidence" value="ECO:0007669"/>
    <property type="project" value="InterPro"/>
</dbReference>
<dbReference type="Proteomes" id="UP000001357">
    <property type="component" value="Unassembled WGS sequence"/>
</dbReference>
<dbReference type="PANTHER" id="PTHR11003">
    <property type="entry name" value="POTASSIUM CHANNEL, SUBFAMILY K"/>
    <property type="match status" value="1"/>
</dbReference>
<evidence type="ECO:0000256" key="6">
    <source>
        <dbReference type="ARBA" id="ARBA00022777"/>
    </source>
</evidence>
<comment type="similarity">
    <text evidence="11">Belongs to the two pore domain potassium channel (TC 1.A.1.8) family.</text>
</comment>
<dbReference type="InParanoid" id="A9VAE4"/>
<evidence type="ECO:0000256" key="5">
    <source>
        <dbReference type="ARBA" id="ARBA00022741"/>
    </source>
</evidence>
<evidence type="ECO:0000256" key="11">
    <source>
        <dbReference type="RuleBase" id="RU003857"/>
    </source>
</evidence>
<feature type="compositionally biased region" description="Low complexity" evidence="12">
    <location>
        <begin position="629"/>
        <end position="640"/>
    </location>
</feature>
<dbReference type="InterPro" id="IPR003280">
    <property type="entry name" value="2pore_dom_K_chnl"/>
</dbReference>
<comment type="subcellular location">
    <subcellularLocation>
        <location evidence="1">Membrane</location>
        <topology evidence="1">Multi-pass membrane protein</topology>
    </subcellularLocation>
</comment>
<feature type="transmembrane region" description="Helical" evidence="13">
    <location>
        <begin position="115"/>
        <end position="135"/>
    </location>
</feature>